<dbReference type="EMBL" id="OOIN01000024">
    <property type="protein sequence ID" value="SPO28776.1"/>
    <property type="molecule type" value="Genomic_DNA"/>
</dbReference>
<organism evidence="2 3">
    <name type="scientific">Ustilago trichophora</name>
    <dbReference type="NCBI Taxonomy" id="86804"/>
    <lineage>
        <taxon>Eukaryota</taxon>
        <taxon>Fungi</taxon>
        <taxon>Dikarya</taxon>
        <taxon>Basidiomycota</taxon>
        <taxon>Ustilaginomycotina</taxon>
        <taxon>Ustilaginomycetes</taxon>
        <taxon>Ustilaginales</taxon>
        <taxon>Ustilaginaceae</taxon>
        <taxon>Ustilago</taxon>
    </lineage>
</organism>
<dbReference type="AlphaFoldDB" id="A0A5C3EGN9"/>
<dbReference type="Proteomes" id="UP000324022">
    <property type="component" value="Unassembled WGS sequence"/>
</dbReference>
<name>A0A5C3EGN9_9BASI</name>
<accession>A0A5C3EGN9</accession>
<gene>
    <name evidence="2" type="ORF">UTRI_04654</name>
</gene>
<protein>
    <submittedName>
        <fullName evidence="2">Uncharacterized protein</fullName>
    </submittedName>
</protein>
<evidence type="ECO:0000256" key="1">
    <source>
        <dbReference type="SAM" id="SignalP"/>
    </source>
</evidence>
<evidence type="ECO:0000313" key="2">
    <source>
        <dbReference type="EMBL" id="SPO28776.1"/>
    </source>
</evidence>
<keyword evidence="3" id="KW-1185">Reference proteome</keyword>
<feature type="chain" id="PRO_5022766024" evidence="1">
    <location>
        <begin position="30"/>
        <end position="182"/>
    </location>
</feature>
<proteinExistence type="predicted"/>
<reference evidence="2 3" key="1">
    <citation type="submission" date="2018-03" db="EMBL/GenBank/DDBJ databases">
        <authorList>
            <person name="Guldener U."/>
        </authorList>
    </citation>
    <scope>NUCLEOTIDE SEQUENCE [LARGE SCALE GENOMIC DNA]</scope>
    <source>
        <strain evidence="2 3">NBRC100155</strain>
    </source>
</reference>
<evidence type="ECO:0000313" key="3">
    <source>
        <dbReference type="Proteomes" id="UP000324022"/>
    </source>
</evidence>
<keyword evidence="1" id="KW-0732">Signal</keyword>
<sequence length="182" mass="21372">MRIPLIQSLVLFCSLAFLSLVSFIDSVDAYEDPAEIVERHKGDLHWLRNHYLDSYFEGREITQAAGFEYLKHYPSSITDNLNKLHRFGTPRWNSDDNLIVTLDDLNREATGLLEAPFHPNFAEYQLMNIRNRHYETFKGVVDWINKHFEAVKSLEGIERANVLRERFTKIRDLALISTYLRL</sequence>
<feature type="signal peptide" evidence="1">
    <location>
        <begin position="1"/>
        <end position="29"/>
    </location>
</feature>